<sequence>MEHIHAPSFRSWTNQEGADKERQNRTNTALEKMAAVVAWLLECPLPEGDGIGSVGGGHIQHSFSYVQNAPVPFVNAVALEKYINKVRFYCLLFEFVFFSQALSRLSGGAGGRQINIQNEEHIFCHSDISLDNFFYDAESDRVWMIDFQHVNILPRSFFSFHLHASHWGGEFADDVASKLNFPRSPQLNVLEVAADIILQSDNSSFGEHLEPPSLIQCNFENRPNPLSIFRNIFTMPHSAPWFNLFQTFEWE</sequence>
<dbReference type="SUPFAM" id="SSF56112">
    <property type="entry name" value="Protein kinase-like (PK-like)"/>
    <property type="match status" value="1"/>
</dbReference>
<dbReference type="Gene3D" id="1.10.510.10">
    <property type="entry name" value="Transferase(Phosphotransferase) domain 1"/>
    <property type="match status" value="1"/>
</dbReference>
<dbReference type="EMBL" id="JARIHO010000033">
    <property type="protein sequence ID" value="KAJ7334139.1"/>
    <property type="molecule type" value="Genomic_DNA"/>
</dbReference>
<name>A0AAD7ELU9_9AGAR</name>
<evidence type="ECO:0000313" key="3">
    <source>
        <dbReference type="Proteomes" id="UP001218218"/>
    </source>
</evidence>
<comment type="caution">
    <text evidence="2">The sequence shown here is derived from an EMBL/GenBank/DDBJ whole genome shotgun (WGS) entry which is preliminary data.</text>
</comment>
<protein>
    <recommendedName>
        <fullName evidence="4">Aminoglycoside phosphotransferase domain-containing protein</fullName>
    </recommendedName>
</protein>
<evidence type="ECO:0000256" key="1">
    <source>
        <dbReference type="SAM" id="MobiDB-lite"/>
    </source>
</evidence>
<evidence type="ECO:0000313" key="2">
    <source>
        <dbReference type="EMBL" id="KAJ7334139.1"/>
    </source>
</evidence>
<dbReference type="AlphaFoldDB" id="A0AAD7ELU9"/>
<dbReference type="InterPro" id="IPR011009">
    <property type="entry name" value="Kinase-like_dom_sf"/>
</dbReference>
<evidence type="ECO:0008006" key="4">
    <source>
        <dbReference type="Google" id="ProtNLM"/>
    </source>
</evidence>
<gene>
    <name evidence="2" type="ORF">DFH08DRAFT_880284</name>
</gene>
<proteinExistence type="predicted"/>
<keyword evidence="3" id="KW-1185">Reference proteome</keyword>
<organism evidence="2 3">
    <name type="scientific">Mycena albidolilacea</name>
    <dbReference type="NCBI Taxonomy" id="1033008"/>
    <lineage>
        <taxon>Eukaryota</taxon>
        <taxon>Fungi</taxon>
        <taxon>Dikarya</taxon>
        <taxon>Basidiomycota</taxon>
        <taxon>Agaricomycotina</taxon>
        <taxon>Agaricomycetes</taxon>
        <taxon>Agaricomycetidae</taxon>
        <taxon>Agaricales</taxon>
        <taxon>Marasmiineae</taxon>
        <taxon>Mycenaceae</taxon>
        <taxon>Mycena</taxon>
    </lineage>
</organism>
<accession>A0AAD7ELU9</accession>
<feature type="region of interest" description="Disordered" evidence="1">
    <location>
        <begin position="1"/>
        <end position="24"/>
    </location>
</feature>
<reference evidence="2" key="1">
    <citation type="submission" date="2023-03" db="EMBL/GenBank/DDBJ databases">
        <title>Massive genome expansion in bonnet fungi (Mycena s.s.) driven by repeated elements and novel gene families across ecological guilds.</title>
        <authorList>
            <consortium name="Lawrence Berkeley National Laboratory"/>
            <person name="Harder C.B."/>
            <person name="Miyauchi S."/>
            <person name="Viragh M."/>
            <person name="Kuo A."/>
            <person name="Thoen E."/>
            <person name="Andreopoulos B."/>
            <person name="Lu D."/>
            <person name="Skrede I."/>
            <person name="Drula E."/>
            <person name="Henrissat B."/>
            <person name="Morin E."/>
            <person name="Kohler A."/>
            <person name="Barry K."/>
            <person name="LaButti K."/>
            <person name="Morin E."/>
            <person name="Salamov A."/>
            <person name="Lipzen A."/>
            <person name="Mereny Z."/>
            <person name="Hegedus B."/>
            <person name="Baldrian P."/>
            <person name="Stursova M."/>
            <person name="Weitz H."/>
            <person name="Taylor A."/>
            <person name="Grigoriev I.V."/>
            <person name="Nagy L.G."/>
            <person name="Martin F."/>
            <person name="Kauserud H."/>
        </authorList>
    </citation>
    <scope>NUCLEOTIDE SEQUENCE</scope>
    <source>
        <strain evidence="2">CBHHK002</strain>
    </source>
</reference>
<dbReference type="Proteomes" id="UP001218218">
    <property type="component" value="Unassembled WGS sequence"/>
</dbReference>